<name>A0ABT9EBR1_9PROT</name>
<organism evidence="1 2">
    <name type="scientific">Paracraurococcus lichenis</name>
    <dbReference type="NCBI Taxonomy" id="3064888"/>
    <lineage>
        <taxon>Bacteria</taxon>
        <taxon>Pseudomonadati</taxon>
        <taxon>Pseudomonadota</taxon>
        <taxon>Alphaproteobacteria</taxon>
        <taxon>Acetobacterales</taxon>
        <taxon>Roseomonadaceae</taxon>
        <taxon>Paracraurococcus</taxon>
    </lineage>
</organism>
<protein>
    <recommendedName>
        <fullName evidence="3">Tetratricopeptide repeat protein</fullName>
    </recommendedName>
</protein>
<dbReference type="RefSeq" id="WP_305108505.1">
    <property type="nucleotide sequence ID" value="NZ_JAUTWS010000108.1"/>
</dbReference>
<gene>
    <name evidence="1" type="ORF">Q7A36_35365</name>
</gene>
<evidence type="ECO:0008006" key="3">
    <source>
        <dbReference type="Google" id="ProtNLM"/>
    </source>
</evidence>
<reference evidence="1 2" key="1">
    <citation type="submission" date="2023-08" db="EMBL/GenBank/DDBJ databases">
        <title>The draft genome sequence of Paracraurococcus sp. LOR1-02.</title>
        <authorList>
            <person name="Kingkaew E."/>
            <person name="Tanasupawat S."/>
        </authorList>
    </citation>
    <scope>NUCLEOTIDE SEQUENCE [LARGE SCALE GENOMIC DNA]</scope>
    <source>
        <strain evidence="1 2">LOR1-02</strain>
    </source>
</reference>
<proteinExistence type="predicted"/>
<dbReference type="EMBL" id="JAUTWS010000108">
    <property type="protein sequence ID" value="MDO9713649.1"/>
    <property type="molecule type" value="Genomic_DNA"/>
</dbReference>
<dbReference type="Proteomes" id="UP001243009">
    <property type="component" value="Unassembled WGS sequence"/>
</dbReference>
<comment type="caution">
    <text evidence="1">The sequence shown here is derived from an EMBL/GenBank/DDBJ whole genome shotgun (WGS) entry which is preliminary data.</text>
</comment>
<keyword evidence="2" id="KW-1185">Reference proteome</keyword>
<evidence type="ECO:0000313" key="2">
    <source>
        <dbReference type="Proteomes" id="UP001243009"/>
    </source>
</evidence>
<sequence>MSASHGWHFKAKLRARAYGWRGSALAVTRLKEALSEIKAVAKSDPVIAGEGTVSLMERIWPAFQDIDTSSGALGTAVTRTLEQLIPILADAPADHAVRASWLERLFDAVQEDGVQYLAPVEERWGEIARYPDLIHAYADRLLPMLRRAWADQEHFAYVAGTAICLSCLLEAGRYTELQDLLAMQRMRFWSWHRFGAEALLRQGLWEAAIAHAEATRDDRGGRYDHRAIDKFCEGVLLRQGRGEEAYRHYGLRTAAGATNLAVYRALVRAYPDRDRRGILLDLIERRGEKGKWFAAAKDAGFLDVALDCAAEHSADPATLVRAARDFRDTDPRFATAVGLLAVRHLLAGGGYDPVVSEASEAVRHLLAAASRIEAADWARQELDGLVEAPCAPGREPFRQAVRMALSRPGA</sequence>
<accession>A0ABT9EBR1</accession>
<evidence type="ECO:0000313" key="1">
    <source>
        <dbReference type="EMBL" id="MDO9713649.1"/>
    </source>
</evidence>